<evidence type="ECO:0000313" key="2">
    <source>
        <dbReference type="Proteomes" id="UP000587608"/>
    </source>
</evidence>
<proteinExistence type="predicted"/>
<accession>A0A7W2DNK3</accession>
<evidence type="ECO:0000313" key="1">
    <source>
        <dbReference type="EMBL" id="MBA5220116.1"/>
    </source>
</evidence>
<name>A0A7W2DNK3_9ACTN</name>
<sequence>MRRESEDATSTALAQAPDEGDRRAVLTALYVRGDTGRIVTLIEQIGDIFLGRGGQPFGEPLAAHLRELLGACLTLTGQAHDVVCLSGPPSLLGQSLTGIADRQRRLSGLLLTGGLGGTARDAVDAAVLGRCYEECAWRAAALAHVGLVGREGLPRRR</sequence>
<dbReference type="AlphaFoldDB" id="A0A7W2DNK3"/>
<comment type="caution">
    <text evidence="1">The sequence shown here is derived from an EMBL/GenBank/DDBJ whole genome shotgun (WGS) entry which is preliminary data.</text>
</comment>
<dbReference type="RefSeq" id="WP_191851673.1">
    <property type="nucleotide sequence ID" value="NZ_BNBP01000038.1"/>
</dbReference>
<dbReference type="Proteomes" id="UP000587608">
    <property type="component" value="Unassembled WGS sequence"/>
</dbReference>
<gene>
    <name evidence="1" type="ORF">H1X69_01630</name>
</gene>
<protein>
    <submittedName>
        <fullName evidence="1">Uncharacterized protein</fullName>
    </submittedName>
</protein>
<dbReference type="EMBL" id="JACERG010000003">
    <property type="protein sequence ID" value="MBA5220116.1"/>
    <property type="molecule type" value="Genomic_DNA"/>
</dbReference>
<reference evidence="1 2" key="1">
    <citation type="submission" date="2020-07" db="EMBL/GenBank/DDBJ databases">
        <title>Differential regulation of undecylprodigiosin biosynthesis in the yeast-scavenging Streptomyces strain MBK6.</title>
        <authorList>
            <person name="Baral B."/>
            <person name="Siitonen V."/>
            <person name="Laughlin M."/>
            <person name="Yamada K."/>
            <person name="Ilomaeki M."/>
            <person name="Metsae-Ketelae M."/>
            <person name="Niemi J."/>
        </authorList>
    </citation>
    <scope>NUCLEOTIDE SEQUENCE [LARGE SCALE GENOMIC DNA]</scope>
    <source>
        <strain evidence="1 2">MBK6</strain>
    </source>
</reference>
<organism evidence="1 2">
    <name type="scientific">Streptomyces griseoaurantiacus</name>
    <dbReference type="NCBI Taxonomy" id="68213"/>
    <lineage>
        <taxon>Bacteria</taxon>
        <taxon>Bacillati</taxon>
        <taxon>Actinomycetota</taxon>
        <taxon>Actinomycetes</taxon>
        <taxon>Kitasatosporales</taxon>
        <taxon>Streptomycetaceae</taxon>
        <taxon>Streptomyces</taxon>
        <taxon>Streptomyces aurantiacus group</taxon>
    </lineage>
</organism>
<dbReference type="GeneID" id="96788333"/>